<dbReference type="GO" id="GO:0044528">
    <property type="term" value="P:regulation of mitochondrial mRNA stability"/>
    <property type="evidence" value="ECO:0000318"/>
    <property type="project" value="GO_Central"/>
</dbReference>
<dbReference type="InParanoid" id="A0A2K3DE22"/>
<feature type="compositionally biased region" description="Low complexity" evidence="1">
    <location>
        <begin position="439"/>
        <end position="448"/>
    </location>
</feature>
<dbReference type="GeneID" id="66054596"/>
<organism evidence="2 3">
    <name type="scientific">Chlamydomonas reinhardtii</name>
    <name type="common">Chlamydomonas smithii</name>
    <dbReference type="NCBI Taxonomy" id="3055"/>
    <lineage>
        <taxon>Eukaryota</taxon>
        <taxon>Viridiplantae</taxon>
        <taxon>Chlorophyta</taxon>
        <taxon>core chlorophytes</taxon>
        <taxon>Chlorophyceae</taxon>
        <taxon>CS clade</taxon>
        <taxon>Chlamydomonadales</taxon>
        <taxon>Chlamydomonadaceae</taxon>
        <taxon>Chlamydomonas</taxon>
    </lineage>
</organism>
<dbReference type="RefSeq" id="XP_042921116.1">
    <property type="nucleotide sequence ID" value="XM_043065509.1"/>
</dbReference>
<dbReference type="PANTHER" id="PTHR21228:SF40">
    <property type="entry name" value="LD45607P"/>
    <property type="match status" value="1"/>
</dbReference>
<dbReference type="KEGG" id="cre:CHLRE_09g389467v5"/>
<evidence type="ECO:0000313" key="2">
    <source>
        <dbReference type="EMBL" id="PNW78767.1"/>
    </source>
</evidence>
<dbReference type="PANTHER" id="PTHR21228">
    <property type="entry name" value="FAST LEU-RICH DOMAIN-CONTAINING"/>
    <property type="match status" value="1"/>
</dbReference>
<feature type="compositionally biased region" description="Low complexity" evidence="1">
    <location>
        <begin position="1567"/>
        <end position="1582"/>
    </location>
</feature>
<feature type="region of interest" description="Disordered" evidence="1">
    <location>
        <begin position="1378"/>
        <end position="1416"/>
    </location>
</feature>
<accession>A0A2K3DE22</accession>
<dbReference type="EMBL" id="CM008970">
    <property type="protein sequence ID" value="PNW78767.1"/>
    <property type="molecule type" value="Genomic_DNA"/>
</dbReference>
<dbReference type="InterPro" id="IPR050870">
    <property type="entry name" value="FAST_kinase"/>
</dbReference>
<reference evidence="2 3" key="1">
    <citation type="journal article" date="2007" name="Science">
        <title>The Chlamydomonas genome reveals the evolution of key animal and plant functions.</title>
        <authorList>
            <person name="Merchant S.S."/>
            <person name="Prochnik S.E."/>
            <person name="Vallon O."/>
            <person name="Harris E.H."/>
            <person name="Karpowicz S.J."/>
            <person name="Witman G.B."/>
            <person name="Terry A."/>
            <person name="Salamov A."/>
            <person name="Fritz-Laylin L.K."/>
            <person name="Marechal-Drouard L."/>
            <person name="Marshall W.F."/>
            <person name="Qu L.H."/>
            <person name="Nelson D.R."/>
            <person name="Sanderfoot A.A."/>
            <person name="Spalding M.H."/>
            <person name="Kapitonov V.V."/>
            <person name="Ren Q."/>
            <person name="Ferris P."/>
            <person name="Lindquist E."/>
            <person name="Shapiro H."/>
            <person name="Lucas S.M."/>
            <person name="Grimwood J."/>
            <person name="Schmutz J."/>
            <person name="Cardol P."/>
            <person name="Cerutti H."/>
            <person name="Chanfreau G."/>
            <person name="Chen C.L."/>
            <person name="Cognat V."/>
            <person name="Croft M.T."/>
            <person name="Dent R."/>
            <person name="Dutcher S."/>
            <person name="Fernandez E."/>
            <person name="Fukuzawa H."/>
            <person name="Gonzalez-Ballester D."/>
            <person name="Gonzalez-Halphen D."/>
            <person name="Hallmann A."/>
            <person name="Hanikenne M."/>
            <person name="Hippler M."/>
            <person name="Inwood W."/>
            <person name="Jabbari K."/>
            <person name="Kalanon M."/>
            <person name="Kuras R."/>
            <person name="Lefebvre P.A."/>
            <person name="Lemaire S.D."/>
            <person name="Lobanov A.V."/>
            <person name="Lohr M."/>
            <person name="Manuell A."/>
            <person name="Meier I."/>
            <person name="Mets L."/>
            <person name="Mittag M."/>
            <person name="Mittelmeier T."/>
            <person name="Moroney J.V."/>
            <person name="Moseley J."/>
            <person name="Napoli C."/>
            <person name="Nedelcu A.M."/>
            <person name="Niyogi K."/>
            <person name="Novoselov S.V."/>
            <person name="Paulsen I.T."/>
            <person name="Pazour G."/>
            <person name="Purton S."/>
            <person name="Ral J.P."/>
            <person name="Riano-Pachon D.M."/>
            <person name="Riekhof W."/>
            <person name="Rymarquis L."/>
            <person name="Schroda M."/>
            <person name="Stern D."/>
            <person name="Umen J."/>
            <person name="Willows R."/>
            <person name="Wilson N."/>
            <person name="Zimmer S.L."/>
            <person name="Allmer J."/>
            <person name="Balk J."/>
            <person name="Bisova K."/>
            <person name="Chen C.J."/>
            <person name="Elias M."/>
            <person name="Gendler K."/>
            <person name="Hauser C."/>
            <person name="Lamb M.R."/>
            <person name="Ledford H."/>
            <person name="Long J.C."/>
            <person name="Minagawa J."/>
            <person name="Page M.D."/>
            <person name="Pan J."/>
            <person name="Pootakham W."/>
            <person name="Roje S."/>
            <person name="Rose A."/>
            <person name="Stahlberg E."/>
            <person name="Terauchi A.M."/>
            <person name="Yang P."/>
            <person name="Ball S."/>
            <person name="Bowler C."/>
            <person name="Dieckmann C.L."/>
            <person name="Gladyshev V.N."/>
            <person name="Green P."/>
            <person name="Jorgensen R."/>
            <person name="Mayfield S."/>
            <person name="Mueller-Roeber B."/>
            <person name="Rajamani S."/>
            <person name="Sayre R.T."/>
            <person name="Brokstein P."/>
            <person name="Dubchak I."/>
            <person name="Goodstein D."/>
            <person name="Hornick L."/>
            <person name="Huang Y.W."/>
            <person name="Jhaveri J."/>
            <person name="Luo Y."/>
            <person name="Martinez D."/>
            <person name="Ngau W.C."/>
            <person name="Otillar B."/>
            <person name="Poliakov A."/>
            <person name="Porter A."/>
            <person name="Szajkowski L."/>
            <person name="Werner G."/>
            <person name="Zhou K."/>
            <person name="Grigoriev I.V."/>
            <person name="Rokhsar D.S."/>
            <person name="Grossman A.R."/>
        </authorList>
    </citation>
    <scope>NUCLEOTIDE SEQUENCE [LARGE SCALE GENOMIC DNA]</scope>
    <source>
        <strain evidence="3">CC-503</strain>
    </source>
</reference>
<feature type="region of interest" description="Disordered" evidence="1">
    <location>
        <begin position="823"/>
        <end position="842"/>
    </location>
</feature>
<feature type="region of interest" description="Disordered" evidence="1">
    <location>
        <begin position="1"/>
        <end position="33"/>
    </location>
</feature>
<keyword evidence="3" id="KW-1185">Reference proteome</keyword>
<dbReference type="GO" id="GO:0035770">
    <property type="term" value="C:ribonucleoprotein granule"/>
    <property type="evidence" value="ECO:0000318"/>
    <property type="project" value="GO_Central"/>
</dbReference>
<feature type="compositionally biased region" description="Low complexity" evidence="1">
    <location>
        <begin position="562"/>
        <end position="571"/>
    </location>
</feature>
<evidence type="ECO:0000256" key="1">
    <source>
        <dbReference type="SAM" id="MobiDB-lite"/>
    </source>
</evidence>
<feature type="region of interest" description="Disordered" evidence="1">
    <location>
        <begin position="439"/>
        <end position="470"/>
    </location>
</feature>
<dbReference type="GO" id="GO:0005759">
    <property type="term" value="C:mitochondrial matrix"/>
    <property type="evidence" value="ECO:0000318"/>
    <property type="project" value="GO_Central"/>
</dbReference>
<feature type="region of interest" description="Disordered" evidence="1">
    <location>
        <begin position="1056"/>
        <end position="1082"/>
    </location>
</feature>
<feature type="compositionally biased region" description="Pro residues" evidence="1">
    <location>
        <begin position="1286"/>
        <end position="1296"/>
    </location>
</feature>
<dbReference type="Gramene" id="PNW78767">
    <property type="protein sequence ID" value="PNW78767"/>
    <property type="gene ID" value="CHLRE_09g389467v5"/>
</dbReference>
<feature type="region of interest" description="Disordered" evidence="1">
    <location>
        <begin position="546"/>
        <end position="582"/>
    </location>
</feature>
<feature type="region of interest" description="Disordered" evidence="1">
    <location>
        <begin position="1567"/>
        <end position="1591"/>
    </location>
</feature>
<name>A0A2K3DE22_CHLRE</name>
<dbReference type="GO" id="GO:0003723">
    <property type="term" value="F:RNA binding"/>
    <property type="evidence" value="ECO:0000318"/>
    <property type="project" value="GO_Central"/>
</dbReference>
<evidence type="ECO:0000313" key="3">
    <source>
        <dbReference type="Proteomes" id="UP000006906"/>
    </source>
</evidence>
<dbReference type="GO" id="GO:0009507">
    <property type="term" value="C:chloroplast"/>
    <property type="evidence" value="ECO:0007669"/>
    <property type="project" value="GOC"/>
</dbReference>
<proteinExistence type="predicted"/>
<feature type="region of interest" description="Disordered" evidence="1">
    <location>
        <begin position="1134"/>
        <end position="1166"/>
    </location>
</feature>
<dbReference type="GO" id="GO:1901259">
    <property type="term" value="P:chloroplast rRNA processing"/>
    <property type="evidence" value="ECO:0000318"/>
    <property type="project" value="GO_Central"/>
</dbReference>
<protein>
    <submittedName>
        <fullName evidence="2">Uncharacterized protein</fullName>
    </submittedName>
</protein>
<gene>
    <name evidence="2" type="ORF">CHLRE_09g389467v5</name>
</gene>
<sequence>MMDEGSSRNGGGLSRAWRTAHDRRGRGRSRLAGGSGCLSADEACVELRRVAASARVREPSQQPGASVAAAAAAMPSRKSRRAGALRDLVSELQPLLPLLSAAQLQRVLEVLAEARHTPSDTWFHDYLDASERLLPPAPLPSAQGGAQQQHAWTAASSPTLPAPAIVADAADVFGMLAAMRRLRLRPQRPQWTSAATAVLSANLPQLAPAQVVELLSCFADLALQLPDELMGRAFALLLPDVPQLQPPLLVDLLAACSRLRRRPPAHVEAAVWRALQPEVLAAAPAGELCRLAAAAAALGLQPPADVLAALGACSEGLLRQSAAAAALLGGGASSGCLTVTQLSCLLRDLNKLAVPFPTMAWSQLLSQYLEGLCVRACSVQHVPSSSHQPVSRSGAEVSVEALAYLLGSAARCQLELSDGAMAAAAAHLEAGLRRVAGPAAAAGGAPPADTAVAEAGGSEPRQGQQIGEAVSPESEQAAVAQDAGAEGVAEAAECPPKALSTLAAALVPYAARLPASLLDALYVALGTVLERFDVWELTNTLHALPSLCMPAPPPRRTRRGSSRLSAAPSSSHTRPESESEFSPGLSVISIAGIPGLQDPDQPQQPRRPLPPPELVSSYLSCLQGRMRRAEPHHLSMCLFALHRLHVAPPAAWMRAFTLRSFQQLPHMNEVQLASLAWVLARMDYRPPALWVDALLGAAGGRLSCFTPKHLAQLLWAVGRMGYRPGEVWTQRWLGKAAAAFRTADGVTLGALAWAAAGVEARGAAGPWLQELSEHLVRRLPHVPPRSLANTLAAMEALGHVPPPALLHAVAAHVRSQLHPSIAAASPEHEQQGVGMQRRARSGPGMPLRDLSLICHSLAVLGLQADAEWAAAVAGAAAGFAAAGPDLRAAFDGDADDEFGGPVAPGGPMRLPQQAATAEGEAARTAAAHGAHAHHLALLTAALSRLRHPLPPRVWPVLLQGLLSVLHAAAPESLAALLTAAARLRLPLSREATGALLLATHRRLGAMSPACMAAVLQSFVKLGVDPGGRWLGAMEEELRQRQWRWVLGRSRAAAAAAASAAGGQDGGSRDGSEGEEADQPQAAEGAATAWMLPGPRERAVLLWAVVTLETAQPRGTAPALATAAGAAMAGRGGARRRAPLLPSGTAARAGSNEDSARPDEEPCALPSWEMKPPAARRQGLQHDGLLELLLLPPSAELMAAAAAEAGAATSSPSTSPSFPLRPRDAASMAAAQAAEGMLLQQQLRSLCGADLAVVCWALGRLRLRPRGLVRALLPELLRRLRSTQPNEPSPAAGPPASLPAADATEPVPAAAAVARGLGRGLLDSRSLATACWGLSSMGLWPPVEWQAAVAEEALRRLAAGQLAPRECATLAAALARWSRQPASRRHQQEEEQASGSSSAADSDGEAGAGGKSEAKAAVRRVRAERRLRAAVRRLSALALEHTAARLPGLLAPLTPAPSQQQQQEQQPQPQCYDARSLSWLLWAVAALGCVRELPAWWTAAFLPGGLRLLAQLAPSHRVTLLDSLSRLGLRPGAAWLERAEQVAMDGGLTAASSYRGLAAALDRMASPAAHASSPSAPAVSPEADAMHDATAS</sequence>
<dbReference type="GO" id="GO:0000963">
    <property type="term" value="P:mitochondrial RNA processing"/>
    <property type="evidence" value="ECO:0000318"/>
    <property type="project" value="GO_Central"/>
</dbReference>
<dbReference type="OrthoDB" id="546244at2759"/>
<feature type="region of interest" description="Disordered" evidence="1">
    <location>
        <begin position="1449"/>
        <end position="1468"/>
    </location>
</feature>
<feature type="region of interest" description="Disordered" evidence="1">
    <location>
        <begin position="1282"/>
        <end position="1303"/>
    </location>
</feature>
<dbReference type="Proteomes" id="UP000006906">
    <property type="component" value="Chromosome 9"/>
</dbReference>